<name>A0A5M6D019_9BACT</name>
<dbReference type="PANTHER" id="PTHR44520:SF2">
    <property type="entry name" value="RESPONSE REGULATOR RCP1"/>
    <property type="match status" value="1"/>
</dbReference>
<dbReference type="PANTHER" id="PTHR44520">
    <property type="entry name" value="RESPONSE REGULATOR RCP1-RELATED"/>
    <property type="match status" value="1"/>
</dbReference>
<evidence type="ECO:0000256" key="1">
    <source>
        <dbReference type="PROSITE-ProRule" id="PRU00169"/>
    </source>
</evidence>
<proteinExistence type="predicted"/>
<dbReference type="RefSeq" id="WP_150092121.1">
    <property type="nucleotide sequence ID" value="NZ_VWSF01000025.1"/>
</dbReference>
<comment type="caution">
    <text evidence="3">The sequence shown here is derived from an EMBL/GenBank/DDBJ whole genome shotgun (WGS) entry which is preliminary data.</text>
</comment>
<dbReference type="EMBL" id="VWSF01000025">
    <property type="protein sequence ID" value="KAA5540817.1"/>
    <property type="molecule type" value="Genomic_DNA"/>
</dbReference>
<dbReference type="InterPro" id="IPR001789">
    <property type="entry name" value="Sig_transdc_resp-reg_receiver"/>
</dbReference>
<dbReference type="Gene3D" id="3.40.50.2300">
    <property type="match status" value="1"/>
</dbReference>
<dbReference type="InterPro" id="IPR011006">
    <property type="entry name" value="CheY-like_superfamily"/>
</dbReference>
<feature type="domain" description="Response regulatory" evidence="2">
    <location>
        <begin position="7"/>
        <end position="131"/>
    </location>
</feature>
<evidence type="ECO:0000313" key="4">
    <source>
        <dbReference type="Proteomes" id="UP000323426"/>
    </source>
</evidence>
<keyword evidence="1" id="KW-0597">Phosphoprotein</keyword>
<organism evidence="3 4">
    <name type="scientific">Adhaeribacter rhizoryzae</name>
    <dbReference type="NCBI Taxonomy" id="2607907"/>
    <lineage>
        <taxon>Bacteria</taxon>
        <taxon>Pseudomonadati</taxon>
        <taxon>Bacteroidota</taxon>
        <taxon>Cytophagia</taxon>
        <taxon>Cytophagales</taxon>
        <taxon>Hymenobacteraceae</taxon>
        <taxon>Adhaeribacter</taxon>
    </lineage>
</organism>
<accession>A0A5M6D019</accession>
<evidence type="ECO:0000313" key="3">
    <source>
        <dbReference type="EMBL" id="KAA5540817.1"/>
    </source>
</evidence>
<dbReference type="SUPFAM" id="SSF52172">
    <property type="entry name" value="CheY-like"/>
    <property type="match status" value="1"/>
</dbReference>
<dbReference type="GO" id="GO:0000160">
    <property type="term" value="P:phosphorelay signal transduction system"/>
    <property type="evidence" value="ECO:0007669"/>
    <property type="project" value="InterPro"/>
</dbReference>
<dbReference type="InterPro" id="IPR052893">
    <property type="entry name" value="TCS_response_regulator"/>
</dbReference>
<dbReference type="Proteomes" id="UP000323426">
    <property type="component" value="Unassembled WGS sequence"/>
</dbReference>
<evidence type="ECO:0000259" key="2">
    <source>
        <dbReference type="PROSITE" id="PS50110"/>
    </source>
</evidence>
<feature type="modified residue" description="4-aspartylphosphate" evidence="1">
    <location>
        <position position="64"/>
    </location>
</feature>
<protein>
    <submittedName>
        <fullName evidence="3">Response regulator</fullName>
    </submittedName>
</protein>
<keyword evidence="4" id="KW-1185">Reference proteome</keyword>
<sequence length="131" mass="14791">MNKPLPHILLVDDNRTTISLNKLLIAKVDNAAELHTAPDGKAALELLQEFVRTNTRFPDVILVDLKMPVMDGIEFYRIYKQTFDPDLVAHTKVVMLTTSLAPSDFKQAKDEGIEFFLNKPLTTAKLKEILV</sequence>
<dbReference type="PROSITE" id="PS50110">
    <property type="entry name" value="RESPONSE_REGULATORY"/>
    <property type="match status" value="1"/>
</dbReference>
<gene>
    <name evidence="3" type="ORF">F0145_22180</name>
</gene>
<dbReference type="Pfam" id="PF00072">
    <property type="entry name" value="Response_reg"/>
    <property type="match status" value="1"/>
</dbReference>
<dbReference type="SMART" id="SM00448">
    <property type="entry name" value="REC"/>
    <property type="match status" value="1"/>
</dbReference>
<dbReference type="AlphaFoldDB" id="A0A5M6D019"/>
<reference evidence="3 4" key="1">
    <citation type="submission" date="2019-09" db="EMBL/GenBank/DDBJ databases">
        <title>Genome sequence and assembly of Adhaeribacter sp.</title>
        <authorList>
            <person name="Chhetri G."/>
        </authorList>
    </citation>
    <scope>NUCLEOTIDE SEQUENCE [LARGE SCALE GENOMIC DNA]</scope>
    <source>
        <strain evidence="3 4">DK36</strain>
    </source>
</reference>